<dbReference type="SUPFAM" id="SSF53474">
    <property type="entry name" value="alpha/beta-Hydrolases"/>
    <property type="match status" value="1"/>
</dbReference>
<proteinExistence type="predicted"/>
<gene>
    <name evidence="3" type="ORF">IBL28_14765</name>
</gene>
<sequence length="459" mass="51398">MIETDLFNVFKRSTRIAVLCIVFWVNQQAAFAQSTAGIDVENSQSDEFKDIELAVSAGNEDWVYALGEEVVFNAVLSVDGAPSTTDSISFAYTIGPEKMPAISQGTVVGKNGRAEIRGGTMRIPGFLRCKVTVEVDGQVYEGTATAAFEPEKIEPTAIVPADFDRYWKTAIKKSRSIPLAYQLTPIPERQTASVDVYQVAYRFFNEGPQTFYGVLSMPRRDGKYPAIIRFPGAGWAPLSGDQKTAEKGFITLDLYIHGRPVIEDRSYYDSLKDHELKDYMYKGISDRDAFYYKNVILGCVRSVDLIHALPQFDGENLGAWGSSQGGALSIITTSLEHRIDRFVALCPAMCDFTGYLHGRAGGWPHFFNKPELYKDNKEEVLRTLSYYDVVNFAKQIRVPGFFSWGFNDPTTPPTSFYSAYNAVPAAKKVLIIPPGVHKIYPEQREKTYSWLTGAYKYDE</sequence>
<accession>A0A926JTH2</accession>
<dbReference type="Gene3D" id="3.40.50.1820">
    <property type="entry name" value="alpha/beta hydrolase"/>
    <property type="match status" value="1"/>
</dbReference>
<organism evidence="3 4">
    <name type="scientific">Sinomicrobium weinanense</name>
    <dbReference type="NCBI Taxonomy" id="2842200"/>
    <lineage>
        <taxon>Bacteria</taxon>
        <taxon>Pseudomonadati</taxon>
        <taxon>Bacteroidota</taxon>
        <taxon>Flavobacteriia</taxon>
        <taxon>Flavobacteriales</taxon>
        <taxon>Flavobacteriaceae</taxon>
        <taxon>Sinomicrobium</taxon>
    </lineage>
</organism>
<dbReference type="InterPro" id="IPR039069">
    <property type="entry name" value="CE7"/>
</dbReference>
<reference evidence="3 4" key="1">
    <citation type="submission" date="2020-09" db="EMBL/GenBank/DDBJ databases">
        <title>Sinomicrobium weinanense sp. nov., a halophilic bacteria isolated from saline-alkali soil.</title>
        <authorList>
            <person name="Wu P."/>
            <person name="Ren H."/>
            <person name="Mei Y."/>
            <person name="Liang Y."/>
            <person name="Chen Z."/>
        </authorList>
    </citation>
    <scope>NUCLEOTIDE SEQUENCE [LARGE SCALE GENOMIC DNA]</scope>
    <source>
        <strain evidence="3 4">FJxs</strain>
    </source>
</reference>
<dbReference type="GO" id="GO:0052689">
    <property type="term" value="F:carboxylic ester hydrolase activity"/>
    <property type="evidence" value="ECO:0007669"/>
    <property type="project" value="TreeGrafter"/>
</dbReference>
<evidence type="ECO:0000259" key="2">
    <source>
        <dbReference type="Pfam" id="PF05448"/>
    </source>
</evidence>
<dbReference type="PANTHER" id="PTHR40111:SF1">
    <property type="entry name" value="CEPHALOSPORIN-C DEACETYLASE"/>
    <property type="match status" value="1"/>
</dbReference>
<dbReference type="EMBL" id="JACVDC010000051">
    <property type="protein sequence ID" value="MBC9797235.1"/>
    <property type="molecule type" value="Genomic_DNA"/>
</dbReference>
<dbReference type="PANTHER" id="PTHR40111">
    <property type="entry name" value="CEPHALOSPORIN-C DEACETYLASE"/>
    <property type="match status" value="1"/>
</dbReference>
<evidence type="ECO:0000313" key="3">
    <source>
        <dbReference type="EMBL" id="MBC9797235.1"/>
    </source>
</evidence>
<dbReference type="AlphaFoldDB" id="A0A926JTH2"/>
<feature type="active site" description="Nucleophile" evidence="1">
    <location>
        <position position="323"/>
    </location>
</feature>
<evidence type="ECO:0000313" key="4">
    <source>
        <dbReference type="Proteomes" id="UP000653730"/>
    </source>
</evidence>
<dbReference type="GO" id="GO:0005976">
    <property type="term" value="P:polysaccharide metabolic process"/>
    <property type="evidence" value="ECO:0007669"/>
    <property type="project" value="TreeGrafter"/>
</dbReference>
<dbReference type="InterPro" id="IPR029058">
    <property type="entry name" value="AB_hydrolase_fold"/>
</dbReference>
<name>A0A926JTH2_9FLAO</name>
<dbReference type="Pfam" id="PF05448">
    <property type="entry name" value="AXE1"/>
    <property type="match status" value="1"/>
</dbReference>
<dbReference type="Proteomes" id="UP000653730">
    <property type="component" value="Unassembled WGS sequence"/>
</dbReference>
<keyword evidence="4" id="KW-1185">Reference proteome</keyword>
<dbReference type="RefSeq" id="WP_187966373.1">
    <property type="nucleotide sequence ID" value="NZ_JACVDC010000051.1"/>
</dbReference>
<feature type="active site" description="Charge relay system" evidence="1">
    <location>
        <position position="437"/>
    </location>
</feature>
<protein>
    <submittedName>
        <fullName evidence="3">Acetylxylan esterase</fullName>
    </submittedName>
</protein>
<feature type="active site" description="Charge relay system" evidence="1">
    <location>
        <position position="408"/>
    </location>
</feature>
<comment type="caution">
    <text evidence="3">The sequence shown here is derived from an EMBL/GenBank/DDBJ whole genome shotgun (WGS) entry which is preliminary data.</text>
</comment>
<feature type="domain" description="Acetyl xylan esterase" evidence="2">
    <location>
        <begin position="155"/>
        <end position="452"/>
    </location>
</feature>
<evidence type="ECO:0000256" key="1">
    <source>
        <dbReference type="PIRSR" id="PIRSR639069-1"/>
    </source>
</evidence>
<dbReference type="InterPro" id="IPR008391">
    <property type="entry name" value="AXE1_dom"/>
</dbReference>